<evidence type="ECO:0000259" key="1">
    <source>
        <dbReference type="Pfam" id="PF00176"/>
    </source>
</evidence>
<dbReference type="RefSeq" id="WP_323467771.1">
    <property type="nucleotide sequence ID" value="NZ_JAWJAY010000132.1"/>
</dbReference>
<feature type="domain" description="Helicase SWF/SNF/SWI type bacterial" evidence="2">
    <location>
        <begin position="2"/>
        <end position="87"/>
    </location>
</feature>
<dbReference type="InterPro" id="IPR027417">
    <property type="entry name" value="P-loop_NTPase"/>
</dbReference>
<dbReference type="AlphaFoldDB" id="A0AAJ2NS10"/>
<dbReference type="PANTHER" id="PTHR10799">
    <property type="entry name" value="SNF2/RAD54 HELICASE FAMILY"/>
    <property type="match status" value="1"/>
</dbReference>
<feature type="domain" description="SNF2 N-terminal" evidence="1">
    <location>
        <begin position="97"/>
        <end position="129"/>
    </location>
</feature>
<dbReference type="EMBL" id="JAWJAY010000132">
    <property type="protein sequence ID" value="MDV2887525.1"/>
    <property type="molecule type" value="Genomic_DNA"/>
</dbReference>
<feature type="non-terminal residue" evidence="3">
    <location>
        <position position="130"/>
    </location>
</feature>
<reference evidence="3" key="1">
    <citation type="submission" date="2023-10" db="EMBL/GenBank/DDBJ databases">
        <title>Screening of Alkalihalophilus pseudofirmusBZ-TG-HK211 and Its Alleviation of Salt Stress on Rapeseed Growth.</title>
        <authorList>
            <person name="Zhao B."/>
            <person name="Guo T."/>
        </authorList>
    </citation>
    <scope>NUCLEOTIDE SEQUENCE</scope>
    <source>
        <strain evidence="3">BZ-TG-HK211</strain>
    </source>
</reference>
<organism evidence="3 4">
    <name type="scientific">Alkalihalophilus pseudofirmus</name>
    <name type="common">Bacillus pseudofirmus</name>
    <dbReference type="NCBI Taxonomy" id="79885"/>
    <lineage>
        <taxon>Bacteria</taxon>
        <taxon>Bacillati</taxon>
        <taxon>Bacillota</taxon>
        <taxon>Bacilli</taxon>
        <taxon>Bacillales</taxon>
        <taxon>Bacillaceae</taxon>
        <taxon>Alkalihalophilus</taxon>
    </lineage>
</organism>
<dbReference type="SUPFAM" id="SSF52540">
    <property type="entry name" value="P-loop containing nucleoside triphosphate hydrolases"/>
    <property type="match status" value="1"/>
</dbReference>
<dbReference type="InterPro" id="IPR013663">
    <property type="entry name" value="Helicase_SWF/SNF/SWI_bac"/>
</dbReference>
<dbReference type="Pfam" id="PF08455">
    <property type="entry name" value="SNF2_assoc"/>
    <property type="match status" value="1"/>
</dbReference>
<dbReference type="Gene3D" id="3.40.50.10810">
    <property type="entry name" value="Tandem AAA-ATPase domain"/>
    <property type="match status" value="1"/>
</dbReference>
<sequence>EEKRKYYRLPNGSLLTLQTKEFEEVQRFLTSANVESKGLANGLDLPIEQCLQLLDTVEVSDAFKLEESFRQFLGHLKNPGSLVFEVPKSLDPILKSYQKQGFKWMKTLAYYGFGGILADDMGLGKTIQSM</sequence>
<feature type="non-terminal residue" evidence="3">
    <location>
        <position position="1"/>
    </location>
</feature>
<comment type="caution">
    <text evidence="3">The sequence shown here is derived from an EMBL/GenBank/DDBJ whole genome shotgun (WGS) entry which is preliminary data.</text>
</comment>
<gene>
    <name evidence="3" type="ORF">RYX45_20315</name>
</gene>
<dbReference type="InterPro" id="IPR038718">
    <property type="entry name" value="SNF2-like_sf"/>
</dbReference>
<evidence type="ECO:0000313" key="4">
    <source>
        <dbReference type="Proteomes" id="UP001285636"/>
    </source>
</evidence>
<evidence type="ECO:0000259" key="2">
    <source>
        <dbReference type="Pfam" id="PF08455"/>
    </source>
</evidence>
<name>A0AAJ2NS10_ALKPS</name>
<evidence type="ECO:0000313" key="3">
    <source>
        <dbReference type="EMBL" id="MDV2887525.1"/>
    </source>
</evidence>
<accession>A0AAJ2NS10</accession>
<dbReference type="InterPro" id="IPR000330">
    <property type="entry name" value="SNF2_N"/>
</dbReference>
<protein>
    <submittedName>
        <fullName evidence="3">SNF2 helicase associated domain-containing protein</fullName>
    </submittedName>
</protein>
<dbReference type="Proteomes" id="UP001285636">
    <property type="component" value="Unassembled WGS sequence"/>
</dbReference>
<proteinExistence type="predicted"/>
<dbReference type="GO" id="GO:0005524">
    <property type="term" value="F:ATP binding"/>
    <property type="evidence" value="ECO:0007669"/>
    <property type="project" value="InterPro"/>
</dbReference>
<dbReference type="Pfam" id="PF00176">
    <property type="entry name" value="SNF2-rel_dom"/>
    <property type="match status" value="1"/>
</dbReference>